<accession>A1ZJU9</accession>
<dbReference type="OrthoDB" id="5297629at2"/>
<proteinExistence type="predicted"/>
<name>A1ZJU9_MICM2</name>
<dbReference type="EMBL" id="AAWS01000011">
    <property type="protein sequence ID" value="EAY29402.1"/>
    <property type="molecule type" value="Genomic_DNA"/>
</dbReference>
<dbReference type="eggNOG" id="ENOG50312WH">
    <property type="taxonomic scope" value="Bacteria"/>
</dbReference>
<keyword evidence="3" id="KW-1185">Reference proteome</keyword>
<evidence type="ECO:0000259" key="1">
    <source>
        <dbReference type="Pfam" id="PF09345"/>
    </source>
</evidence>
<sequence length="131" mass="15107">MEDLEIKGESGVFYIPTVHLNASTGECEISGESYLEDTDEFYNTIIKWIEQYVQEVKNAITFNFRLTYFNTSSSRGILDVLRALKKYEDDGGSVTINWYYPDDDDSIAEEAEDYMKSTGLKINMFSFEPED</sequence>
<dbReference type="AlphaFoldDB" id="A1ZJU9"/>
<protein>
    <recommendedName>
        <fullName evidence="1">SiaC family regulatory phosphoprotein domain-containing protein</fullName>
    </recommendedName>
</protein>
<gene>
    <name evidence="2" type="ORF">M23134_01458</name>
</gene>
<dbReference type="InterPro" id="IPR018530">
    <property type="entry name" value="SiaC"/>
</dbReference>
<feature type="domain" description="SiaC family regulatory phosphoprotein" evidence="1">
    <location>
        <begin position="14"/>
        <end position="125"/>
    </location>
</feature>
<organism evidence="2 3">
    <name type="scientific">Microscilla marina ATCC 23134</name>
    <dbReference type="NCBI Taxonomy" id="313606"/>
    <lineage>
        <taxon>Bacteria</taxon>
        <taxon>Pseudomonadati</taxon>
        <taxon>Bacteroidota</taxon>
        <taxon>Cytophagia</taxon>
        <taxon>Cytophagales</taxon>
        <taxon>Microscillaceae</taxon>
        <taxon>Microscilla</taxon>
    </lineage>
</organism>
<reference evidence="2 3" key="1">
    <citation type="submission" date="2007-01" db="EMBL/GenBank/DDBJ databases">
        <authorList>
            <person name="Haygood M."/>
            <person name="Podell S."/>
            <person name="Anderson C."/>
            <person name="Hopkinson B."/>
            <person name="Roe K."/>
            <person name="Barbeau K."/>
            <person name="Gaasterland T."/>
            <person name="Ferriera S."/>
            <person name="Johnson J."/>
            <person name="Kravitz S."/>
            <person name="Beeson K."/>
            <person name="Sutton G."/>
            <person name="Rogers Y.-H."/>
            <person name="Friedman R."/>
            <person name="Frazier M."/>
            <person name="Venter J.C."/>
        </authorList>
    </citation>
    <scope>NUCLEOTIDE SEQUENCE [LARGE SCALE GENOMIC DNA]</scope>
    <source>
        <strain evidence="2 3">ATCC 23134</strain>
    </source>
</reference>
<dbReference type="Proteomes" id="UP000004095">
    <property type="component" value="Unassembled WGS sequence"/>
</dbReference>
<dbReference type="RefSeq" id="WP_002696438.1">
    <property type="nucleotide sequence ID" value="NZ_AAWS01000011.1"/>
</dbReference>
<evidence type="ECO:0000313" key="3">
    <source>
        <dbReference type="Proteomes" id="UP000004095"/>
    </source>
</evidence>
<comment type="caution">
    <text evidence="2">The sequence shown here is derived from an EMBL/GenBank/DDBJ whole genome shotgun (WGS) entry which is preliminary data.</text>
</comment>
<evidence type="ECO:0000313" key="2">
    <source>
        <dbReference type="EMBL" id="EAY29402.1"/>
    </source>
</evidence>
<dbReference type="Pfam" id="PF09345">
    <property type="entry name" value="SiaC"/>
    <property type="match status" value="1"/>
</dbReference>